<dbReference type="AlphaFoldDB" id="A0A1C5AWT7"/>
<accession>A0A1C5AWT7</accession>
<name>A0A1C5AWT7_9ACTN</name>
<evidence type="ECO:0000313" key="2">
    <source>
        <dbReference type="Proteomes" id="UP000198797"/>
    </source>
</evidence>
<dbReference type="Proteomes" id="UP000198797">
    <property type="component" value="Unassembled WGS sequence"/>
</dbReference>
<dbReference type="RefSeq" id="WP_176739264.1">
    <property type="nucleotide sequence ID" value="NZ_FMCU01000037.1"/>
</dbReference>
<reference evidence="2" key="1">
    <citation type="submission" date="2016-06" db="EMBL/GenBank/DDBJ databases">
        <authorList>
            <person name="Varghese N."/>
            <person name="Submissions Spin"/>
        </authorList>
    </citation>
    <scope>NUCLEOTIDE SEQUENCE [LARGE SCALE GENOMIC DNA]</scope>
    <source>
        <strain evidence="2">DSM 44100</strain>
    </source>
</reference>
<gene>
    <name evidence="1" type="ORF">GA0070216_13710</name>
</gene>
<evidence type="ECO:0000313" key="1">
    <source>
        <dbReference type="EMBL" id="SCF49695.1"/>
    </source>
</evidence>
<dbReference type="EMBL" id="FMCU01000037">
    <property type="protein sequence ID" value="SCF49695.1"/>
    <property type="molecule type" value="Genomic_DNA"/>
</dbReference>
<keyword evidence="2" id="KW-1185">Reference proteome</keyword>
<proteinExistence type="predicted"/>
<organism evidence="1 2">
    <name type="scientific">Micromonospora matsumotoense</name>
    <dbReference type="NCBI Taxonomy" id="121616"/>
    <lineage>
        <taxon>Bacteria</taxon>
        <taxon>Bacillati</taxon>
        <taxon>Actinomycetota</taxon>
        <taxon>Actinomycetes</taxon>
        <taxon>Micromonosporales</taxon>
        <taxon>Micromonosporaceae</taxon>
        <taxon>Micromonospora</taxon>
    </lineage>
</organism>
<protein>
    <submittedName>
        <fullName evidence="1">Uncharacterized protein</fullName>
    </submittedName>
</protein>
<sequence>MTTVPESTPTPLEAASMQVLQSFAAVCAAPDDETVADGAEAALRHLDDLLRAV</sequence>